<feature type="region of interest" description="Disordered" evidence="1">
    <location>
        <begin position="1"/>
        <end position="70"/>
    </location>
</feature>
<reference evidence="2 3" key="1">
    <citation type="submission" date="2019-03" db="EMBL/GenBank/DDBJ databases">
        <title>First draft genome of Liparis tanakae, snailfish: a comprehensive survey of snailfish specific genes.</title>
        <authorList>
            <person name="Kim W."/>
            <person name="Song I."/>
            <person name="Jeong J.-H."/>
            <person name="Kim D."/>
            <person name="Kim S."/>
            <person name="Ryu S."/>
            <person name="Song J.Y."/>
            <person name="Lee S.K."/>
        </authorList>
    </citation>
    <scope>NUCLEOTIDE SEQUENCE [LARGE SCALE GENOMIC DNA]</scope>
    <source>
        <tissue evidence="2">Muscle</tissue>
    </source>
</reference>
<dbReference type="AlphaFoldDB" id="A0A4Z2GWF0"/>
<evidence type="ECO:0000313" key="2">
    <source>
        <dbReference type="EMBL" id="TNN57846.1"/>
    </source>
</evidence>
<organism evidence="2 3">
    <name type="scientific">Liparis tanakae</name>
    <name type="common">Tanaka's snailfish</name>
    <dbReference type="NCBI Taxonomy" id="230148"/>
    <lineage>
        <taxon>Eukaryota</taxon>
        <taxon>Metazoa</taxon>
        <taxon>Chordata</taxon>
        <taxon>Craniata</taxon>
        <taxon>Vertebrata</taxon>
        <taxon>Euteleostomi</taxon>
        <taxon>Actinopterygii</taxon>
        <taxon>Neopterygii</taxon>
        <taxon>Teleostei</taxon>
        <taxon>Neoteleostei</taxon>
        <taxon>Acanthomorphata</taxon>
        <taxon>Eupercaria</taxon>
        <taxon>Perciformes</taxon>
        <taxon>Cottioidei</taxon>
        <taxon>Cottales</taxon>
        <taxon>Liparidae</taxon>
        <taxon>Liparis</taxon>
    </lineage>
</organism>
<dbReference type="EMBL" id="SRLO01000395">
    <property type="protein sequence ID" value="TNN57846.1"/>
    <property type="molecule type" value="Genomic_DNA"/>
</dbReference>
<evidence type="ECO:0000313" key="3">
    <source>
        <dbReference type="Proteomes" id="UP000314294"/>
    </source>
</evidence>
<keyword evidence="3" id="KW-1185">Reference proteome</keyword>
<evidence type="ECO:0000256" key="1">
    <source>
        <dbReference type="SAM" id="MobiDB-lite"/>
    </source>
</evidence>
<accession>A0A4Z2GWF0</accession>
<sequence length="136" mass="14416">MSKQELSEHAGRHLPLQQSTTESEWKAPLPLGRMTAPSARNSEAGPAASRFRDAVLKNNPMSDRLHGDNRSSLSEASAAFFLTASAGDSVGGGEAPGEQLGVQPLAQGHFHVSGESGDRTGYLVVYETTAELQPTR</sequence>
<feature type="compositionally biased region" description="Basic and acidic residues" evidence="1">
    <location>
        <begin position="1"/>
        <end position="11"/>
    </location>
</feature>
<gene>
    <name evidence="2" type="ORF">EYF80_031928</name>
</gene>
<proteinExistence type="predicted"/>
<comment type="caution">
    <text evidence="2">The sequence shown here is derived from an EMBL/GenBank/DDBJ whole genome shotgun (WGS) entry which is preliminary data.</text>
</comment>
<protein>
    <submittedName>
        <fullName evidence="2">Uncharacterized protein</fullName>
    </submittedName>
</protein>
<dbReference type="Proteomes" id="UP000314294">
    <property type="component" value="Unassembled WGS sequence"/>
</dbReference>
<name>A0A4Z2GWF0_9TELE</name>